<evidence type="ECO:0000256" key="3">
    <source>
        <dbReference type="ARBA" id="ARBA00022448"/>
    </source>
</evidence>
<keyword evidence="6 8" id="KW-1133">Transmembrane helix</keyword>
<organism evidence="9 10">
    <name type="scientific">Nocardia xishanensis</name>
    <dbReference type="NCBI Taxonomy" id="238964"/>
    <lineage>
        <taxon>Bacteria</taxon>
        <taxon>Bacillati</taxon>
        <taxon>Actinomycetota</taxon>
        <taxon>Actinomycetes</taxon>
        <taxon>Mycobacteriales</taxon>
        <taxon>Nocardiaceae</taxon>
        <taxon>Nocardia</taxon>
    </lineage>
</organism>
<evidence type="ECO:0000256" key="5">
    <source>
        <dbReference type="ARBA" id="ARBA00022692"/>
    </source>
</evidence>
<reference evidence="9 10" key="1">
    <citation type="submission" date="2024-10" db="EMBL/GenBank/DDBJ databases">
        <title>The Natural Products Discovery Center: Release of the First 8490 Sequenced Strains for Exploring Actinobacteria Biosynthetic Diversity.</title>
        <authorList>
            <person name="Kalkreuter E."/>
            <person name="Kautsar S.A."/>
            <person name="Yang D."/>
            <person name="Bader C.D."/>
            <person name="Teijaro C.N."/>
            <person name="Fluegel L."/>
            <person name="Davis C.M."/>
            <person name="Simpson J.R."/>
            <person name="Lauterbach L."/>
            <person name="Steele A.D."/>
            <person name="Gui C."/>
            <person name="Meng S."/>
            <person name="Li G."/>
            <person name="Viehrig K."/>
            <person name="Ye F."/>
            <person name="Su P."/>
            <person name="Kiefer A.F."/>
            <person name="Nichols A."/>
            <person name="Cepeda A.J."/>
            <person name="Yan W."/>
            <person name="Fan B."/>
            <person name="Jiang Y."/>
            <person name="Adhikari A."/>
            <person name="Zheng C.-J."/>
            <person name="Schuster L."/>
            <person name="Cowan T.M."/>
            <person name="Smanski M.J."/>
            <person name="Chevrette M.G."/>
            <person name="De Carvalho L.P.S."/>
            <person name="Shen B."/>
        </authorList>
    </citation>
    <scope>NUCLEOTIDE SEQUENCE [LARGE SCALE GENOMIC DNA]</scope>
    <source>
        <strain evidence="9 10">NPDC019275</strain>
    </source>
</reference>
<evidence type="ECO:0000256" key="1">
    <source>
        <dbReference type="ARBA" id="ARBA00004651"/>
    </source>
</evidence>
<dbReference type="Proteomes" id="UP001611415">
    <property type="component" value="Unassembled WGS sequence"/>
</dbReference>
<keyword evidence="3" id="KW-0813">Transport</keyword>
<keyword evidence="7 8" id="KW-0472">Membrane</keyword>
<comment type="caution">
    <text evidence="9">The sequence shown here is derived from an EMBL/GenBank/DDBJ whole genome shotgun (WGS) entry which is preliminary data.</text>
</comment>
<dbReference type="EMBL" id="JBIRYO010000016">
    <property type="protein sequence ID" value="MFI2476295.1"/>
    <property type="molecule type" value="Genomic_DNA"/>
</dbReference>
<dbReference type="RefSeq" id="WP_397093753.1">
    <property type="nucleotide sequence ID" value="NZ_JBIRYO010000016.1"/>
</dbReference>
<feature type="transmembrane region" description="Helical" evidence="8">
    <location>
        <begin position="203"/>
        <end position="221"/>
    </location>
</feature>
<evidence type="ECO:0000256" key="6">
    <source>
        <dbReference type="ARBA" id="ARBA00022989"/>
    </source>
</evidence>
<dbReference type="InterPro" id="IPR006419">
    <property type="entry name" value="NMN_transpt_PnuC"/>
</dbReference>
<dbReference type="PANTHER" id="PTHR36122">
    <property type="entry name" value="NICOTINAMIDE RIBOSIDE TRANSPORTER PNUC"/>
    <property type="match status" value="1"/>
</dbReference>
<evidence type="ECO:0000256" key="7">
    <source>
        <dbReference type="ARBA" id="ARBA00023136"/>
    </source>
</evidence>
<keyword evidence="10" id="KW-1185">Reference proteome</keyword>
<dbReference type="NCBIfam" id="TIGR01528">
    <property type="entry name" value="NMN_trans_PnuC"/>
    <property type="match status" value="1"/>
</dbReference>
<evidence type="ECO:0000313" key="10">
    <source>
        <dbReference type="Proteomes" id="UP001611415"/>
    </source>
</evidence>
<dbReference type="PANTHER" id="PTHR36122:SF2">
    <property type="entry name" value="NICOTINAMIDE RIBOSIDE TRANSPORTER PNUC"/>
    <property type="match status" value="1"/>
</dbReference>
<evidence type="ECO:0000313" key="9">
    <source>
        <dbReference type="EMBL" id="MFI2476295.1"/>
    </source>
</evidence>
<comment type="similarity">
    <text evidence="2">Belongs to the nicotinamide ribonucleoside (NR) uptake permease (TC 4.B.1) family.</text>
</comment>
<accession>A0ABW7X5I9</accession>
<gene>
    <name evidence="9" type="primary">pnuC</name>
    <name evidence="9" type="ORF">ACH49W_23195</name>
</gene>
<feature type="transmembrane region" description="Helical" evidence="8">
    <location>
        <begin position="87"/>
        <end position="105"/>
    </location>
</feature>
<proteinExistence type="inferred from homology"/>
<name>A0ABW7X5I9_9NOCA</name>
<feature type="transmembrane region" description="Helical" evidence="8">
    <location>
        <begin position="53"/>
        <end position="75"/>
    </location>
</feature>
<evidence type="ECO:0000256" key="8">
    <source>
        <dbReference type="SAM" id="Phobius"/>
    </source>
</evidence>
<dbReference type="Pfam" id="PF04973">
    <property type="entry name" value="NMN_transporter"/>
    <property type="match status" value="1"/>
</dbReference>
<evidence type="ECO:0000256" key="2">
    <source>
        <dbReference type="ARBA" id="ARBA00006669"/>
    </source>
</evidence>
<evidence type="ECO:0000256" key="4">
    <source>
        <dbReference type="ARBA" id="ARBA00022475"/>
    </source>
</evidence>
<comment type="subcellular location">
    <subcellularLocation>
        <location evidence="1">Cell membrane</location>
        <topology evidence="1">Multi-pass membrane protein</topology>
    </subcellularLocation>
</comment>
<keyword evidence="5 8" id="KW-0812">Transmembrane</keyword>
<protein>
    <submittedName>
        <fullName evidence="9">Nicotinamide riboside transporter PnuC</fullName>
    </submittedName>
</protein>
<feature type="transmembrane region" description="Helical" evidence="8">
    <location>
        <begin position="130"/>
        <end position="150"/>
    </location>
</feature>
<keyword evidence="4" id="KW-1003">Cell membrane</keyword>
<sequence length="246" mass="27007">MRSRVPLVAQQVNPLSTLLDAELHIAGSAILWREIIGNGFGLAAAVGGMRRRVWAWPVGIAGNALLFTVFVGGVFNTPQQLNMAGQAGRQLMFIAVSVFGWWQWYRNARLDTGLEHRGVVPRWATRRERVLLVAAMLLGTVAFAQLFAWIGSYGPWAEAWIFTGSVLATYGMARGLAEFWLIWIAVDVVGVPLLLKAGYYPSATLYLIYAGFVAWGFAVWVRTMRTESTTTDTQQAVTVSGHTATG</sequence>